<proteinExistence type="predicted"/>
<evidence type="ECO:0000313" key="3">
    <source>
        <dbReference type="Proteomes" id="UP000886523"/>
    </source>
</evidence>
<keyword evidence="1" id="KW-0472">Membrane</keyword>
<keyword evidence="1" id="KW-0812">Transmembrane</keyword>
<reference evidence="2" key="1">
    <citation type="journal article" date="2020" name="Nat. Commun.">
        <title>Large-scale genome sequencing of mycorrhizal fungi provides insights into the early evolution of symbiotic traits.</title>
        <authorList>
            <person name="Miyauchi S."/>
            <person name="Kiss E."/>
            <person name="Kuo A."/>
            <person name="Drula E."/>
            <person name="Kohler A."/>
            <person name="Sanchez-Garcia M."/>
            <person name="Morin E."/>
            <person name="Andreopoulos B."/>
            <person name="Barry K.W."/>
            <person name="Bonito G."/>
            <person name="Buee M."/>
            <person name="Carver A."/>
            <person name="Chen C."/>
            <person name="Cichocki N."/>
            <person name="Clum A."/>
            <person name="Culley D."/>
            <person name="Crous P.W."/>
            <person name="Fauchery L."/>
            <person name="Girlanda M."/>
            <person name="Hayes R.D."/>
            <person name="Keri Z."/>
            <person name="LaButti K."/>
            <person name="Lipzen A."/>
            <person name="Lombard V."/>
            <person name="Magnuson J."/>
            <person name="Maillard F."/>
            <person name="Murat C."/>
            <person name="Nolan M."/>
            <person name="Ohm R.A."/>
            <person name="Pangilinan J."/>
            <person name="Pereira M.F."/>
            <person name="Perotto S."/>
            <person name="Peter M."/>
            <person name="Pfister S."/>
            <person name="Riley R."/>
            <person name="Sitrit Y."/>
            <person name="Stielow J.B."/>
            <person name="Szollosi G."/>
            <person name="Zifcakova L."/>
            <person name="Stursova M."/>
            <person name="Spatafora J.W."/>
            <person name="Tedersoo L."/>
            <person name="Vaario L.M."/>
            <person name="Yamada A."/>
            <person name="Yan M."/>
            <person name="Wang P."/>
            <person name="Xu J."/>
            <person name="Bruns T."/>
            <person name="Baldrian P."/>
            <person name="Vilgalys R."/>
            <person name="Dunand C."/>
            <person name="Henrissat B."/>
            <person name="Grigoriev I.V."/>
            <person name="Hibbett D."/>
            <person name="Nagy L.G."/>
            <person name="Martin F.M."/>
        </authorList>
    </citation>
    <scope>NUCLEOTIDE SEQUENCE</scope>
    <source>
        <strain evidence="2">UP504</strain>
    </source>
</reference>
<comment type="caution">
    <text evidence="2">The sequence shown here is derived from an EMBL/GenBank/DDBJ whole genome shotgun (WGS) entry which is preliminary data.</text>
</comment>
<sequence>MALLYNTTLEYINIVAAFLCFSVRILLSVYVRISLGVSLDGVLGSDSFLFFP</sequence>
<organism evidence="2 3">
    <name type="scientific">Hydnum rufescens UP504</name>
    <dbReference type="NCBI Taxonomy" id="1448309"/>
    <lineage>
        <taxon>Eukaryota</taxon>
        <taxon>Fungi</taxon>
        <taxon>Dikarya</taxon>
        <taxon>Basidiomycota</taxon>
        <taxon>Agaricomycotina</taxon>
        <taxon>Agaricomycetes</taxon>
        <taxon>Cantharellales</taxon>
        <taxon>Hydnaceae</taxon>
        <taxon>Hydnum</taxon>
    </lineage>
</organism>
<feature type="transmembrane region" description="Helical" evidence="1">
    <location>
        <begin position="12"/>
        <end position="31"/>
    </location>
</feature>
<accession>A0A9P6AYS7</accession>
<name>A0A9P6AYS7_9AGAM</name>
<keyword evidence="3" id="KW-1185">Reference proteome</keyword>
<dbReference type="EMBL" id="MU128963">
    <property type="protein sequence ID" value="KAF9514202.1"/>
    <property type="molecule type" value="Genomic_DNA"/>
</dbReference>
<evidence type="ECO:0000313" key="2">
    <source>
        <dbReference type="EMBL" id="KAF9514202.1"/>
    </source>
</evidence>
<dbReference type="Proteomes" id="UP000886523">
    <property type="component" value="Unassembled WGS sequence"/>
</dbReference>
<gene>
    <name evidence="2" type="ORF">BS47DRAFT_1343290</name>
</gene>
<dbReference type="AlphaFoldDB" id="A0A9P6AYS7"/>
<keyword evidence="1" id="KW-1133">Transmembrane helix</keyword>
<protein>
    <submittedName>
        <fullName evidence="2">Uncharacterized protein</fullName>
    </submittedName>
</protein>
<evidence type="ECO:0000256" key="1">
    <source>
        <dbReference type="SAM" id="Phobius"/>
    </source>
</evidence>